<dbReference type="GO" id="GO:0016787">
    <property type="term" value="F:hydrolase activity"/>
    <property type="evidence" value="ECO:0007669"/>
    <property type="project" value="UniProtKB-KW"/>
</dbReference>
<dbReference type="AlphaFoldDB" id="A0A8K0HT60"/>
<evidence type="ECO:0000256" key="3">
    <source>
        <dbReference type="SAM" id="Phobius"/>
    </source>
</evidence>
<feature type="domain" description="DUF7358" evidence="5">
    <location>
        <begin position="6"/>
        <end position="236"/>
    </location>
</feature>
<evidence type="ECO:0000256" key="2">
    <source>
        <dbReference type="SAM" id="MobiDB-lite"/>
    </source>
</evidence>
<evidence type="ECO:0000313" key="7">
    <source>
        <dbReference type="Proteomes" id="UP000796880"/>
    </source>
</evidence>
<feature type="transmembrane region" description="Helical" evidence="3">
    <location>
        <begin position="41"/>
        <end position="59"/>
    </location>
</feature>
<sequence length="763" mass="85541">MPVLRLQNLRWVTVILGIANAFVFLLGGLLFFLAYSSCDRHLLIAVVIVSVVAGLRIAAMVQSAIAQEATARTVLLESHADGTTVLDSVLRNERRSRYKKWLRWTRWTIVVTVFQFVGAIYLVFSIANLVSNGRKSNHCAIGSEPNSNDWKLHLLVLFMIITCIVALLQCCTRSDVLRWRSYYATKDDAWKAHYSEVFDRHIREALCCLGRVKYLNVLEEDEVFSVAQLLGDLVAYRASGTGHLELLAGLALLQKQRQSPKTLEDCLEAPEELIQEAESLHKFAEAAYTGPLLDLGRSPFLFPCVWLYRQGVLTPWMRNRRPVVHGDNWWRGHAAAFLKYVNLSPDVIRQGRVNQAKCKAAYFVLVLHHLRSVVIAVRGTETPEDLITDGLCKECILSSEDLEGLINSSHIHPDLRQYVVSSFPHYGHSGIVEAARDLFKQIEGNPSDDESDSRSLLSSLLSPGCECEGYSVRIVGHSLGGAIASLLGMRLYHRYPNLHVYAYGPLPCVDLVVANACSDFVTSIIFNNEYSARLSLRSVLQLRADAITALSKDSETDTATIFRLAHHCISVSAYQRNKIGVVHRDSDVSVVTIKSENLNNHTRESQSQNDSKGCEEHDRECYHWNDSDRKDSPIESDPDELINPFAKESSTSDDPISQFMETVPSENPSSGDPPELYLPGVVVHIVPQSRSCHKSQRNGFGVKEKALCHKAYIADRESFQDIVVEPSMFLDHLPWRCHDAMQKVLEARSAKGGHDESQIVDVY</sequence>
<dbReference type="GO" id="GO:0006629">
    <property type="term" value="P:lipid metabolic process"/>
    <property type="evidence" value="ECO:0007669"/>
    <property type="project" value="InterPro"/>
</dbReference>
<dbReference type="SUPFAM" id="SSF53474">
    <property type="entry name" value="alpha/beta-Hydrolases"/>
    <property type="match status" value="1"/>
</dbReference>
<dbReference type="OrthoDB" id="438440at2759"/>
<feature type="transmembrane region" description="Helical" evidence="3">
    <location>
        <begin position="150"/>
        <end position="171"/>
    </location>
</feature>
<feature type="domain" description="Fungal lipase-type" evidence="4">
    <location>
        <begin position="374"/>
        <end position="525"/>
    </location>
</feature>
<feature type="region of interest" description="Disordered" evidence="2">
    <location>
        <begin position="624"/>
        <end position="671"/>
    </location>
</feature>
<evidence type="ECO:0000313" key="6">
    <source>
        <dbReference type="EMBL" id="KAF3457395.1"/>
    </source>
</evidence>
<dbReference type="Gene3D" id="3.40.50.1820">
    <property type="entry name" value="alpha/beta hydrolase"/>
    <property type="match status" value="1"/>
</dbReference>
<keyword evidence="1" id="KW-0378">Hydrolase</keyword>
<evidence type="ECO:0008006" key="8">
    <source>
        <dbReference type="Google" id="ProtNLM"/>
    </source>
</evidence>
<dbReference type="InterPro" id="IPR029058">
    <property type="entry name" value="AB_hydrolase_fold"/>
</dbReference>
<dbReference type="Pfam" id="PF01764">
    <property type="entry name" value="Lipase_3"/>
    <property type="match status" value="1"/>
</dbReference>
<feature type="compositionally biased region" description="Basic and acidic residues" evidence="2">
    <location>
        <begin position="624"/>
        <end position="633"/>
    </location>
</feature>
<keyword evidence="3" id="KW-0472">Membrane</keyword>
<dbReference type="PANTHER" id="PTHR47030:SF2">
    <property type="entry name" value="LIPASE CLASS 3 FAMILY PROTEIN"/>
    <property type="match status" value="1"/>
</dbReference>
<dbReference type="Pfam" id="PF24057">
    <property type="entry name" value="DUF7358"/>
    <property type="match status" value="1"/>
</dbReference>
<accession>A0A8K0HT60</accession>
<feature type="transmembrane region" description="Helical" evidence="3">
    <location>
        <begin position="12"/>
        <end position="35"/>
    </location>
</feature>
<evidence type="ECO:0000259" key="4">
    <source>
        <dbReference type="Pfam" id="PF01764"/>
    </source>
</evidence>
<keyword evidence="3" id="KW-0812">Transmembrane</keyword>
<protein>
    <recommendedName>
        <fullName evidence="8">Sn1-specific diacylglycerol lipase beta</fullName>
    </recommendedName>
</protein>
<comment type="caution">
    <text evidence="6">The sequence shown here is derived from an EMBL/GenBank/DDBJ whole genome shotgun (WGS) entry which is preliminary data.</text>
</comment>
<evidence type="ECO:0000259" key="5">
    <source>
        <dbReference type="Pfam" id="PF24057"/>
    </source>
</evidence>
<dbReference type="CDD" id="cd00519">
    <property type="entry name" value="Lipase_3"/>
    <property type="match status" value="1"/>
</dbReference>
<proteinExistence type="predicted"/>
<gene>
    <name evidence="6" type="ORF">FNV43_RR02052</name>
</gene>
<evidence type="ECO:0000256" key="1">
    <source>
        <dbReference type="ARBA" id="ARBA00022801"/>
    </source>
</evidence>
<dbReference type="InterPro" id="IPR002921">
    <property type="entry name" value="Fungal_lipase-type"/>
</dbReference>
<dbReference type="PANTHER" id="PTHR47030">
    <property type="entry name" value="LIPASE CLASS 3 FAMILY PROTEIN"/>
    <property type="match status" value="1"/>
</dbReference>
<name>A0A8K0HT60_9ROSA</name>
<dbReference type="InterPro" id="IPR055782">
    <property type="entry name" value="DUF7358"/>
</dbReference>
<feature type="transmembrane region" description="Helical" evidence="3">
    <location>
        <begin position="104"/>
        <end position="130"/>
    </location>
</feature>
<keyword evidence="7" id="KW-1185">Reference proteome</keyword>
<reference evidence="6" key="1">
    <citation type="submission" date="2020-03" db="EMBL/GenBank/DDBJ databases">
        <title>A high-quality chromosome-level genome assembly of a woody plant with both climbing and erect habits, Rhamnella rubrinervis.</title>
        <authorList>
            <person name="Lu Z."/>
            <person name="Yang Y."/>
            <person name="Zhu X."/>
            <person name="Sun Y."/>
        </authorList>
    </citation>
    <scope>NUCLEOTIDE SEQUENCE</scope>
    <source>
        <strain evidence="6">BYM</strain>
        <tissue evidence="6">Leaf</tissue>
    </source>
</reference>
<dbReference type="EMBL" id="VOIH02000001">
    <property type="protein sequence ID" value="KAF3457395.1"/>
    <property type="molecule type" value="Genomic_DNA"/>
</dbReference>
<dbReference type="Proteomes" id="UP000796880">
    <property type="component" value="Unassembled WGS sequence"/>
</dbReference>
<keyword evidence="3" id="KW-1133">Transmembrane helix</keyword>
<organism evidence="6 7">
    <name type="scientific">Rhamnella rubrinervis</name>
    <dbReference type="NCBI Taxonomy" id="2594499"/>
    <lineage>
        <taxon>Eukaryota</taxon>
        <taxon>Viridiplantae</taxon>
        <taxon>Streptophyta</taxon>
        <taxon>Embryophyta</taxon>
        <taxon>Tracheophyta</taxon>
        <taxon>Spermatophyta</taxon>
        <taxon>Magnoliopsida</taxon>
        <taxon>eudicotyledons</taxon>
        <taxon>Gunneridae</taxon>
        <taxon>Pentapetalae</taxon>
        <taxon>rosids</taxon>
        <taxon>fabids</taxon>
        <taxon>Rosales</taxon>
        <taxon>Rhamnaceae</taxon>
        <taxon>rhamnoid group</taxon>
        <taxon>Rhamneae</taxon>
        <taxon>Rhamnella</taxon>
    </lineage>
</organism>